<evidence type="ECO:0000256" key="6">
    <source>
        <dbReference type="ARBA" id="ARBA00022989"/>
    </source>
</evidence>
<keyword evidence="5 8" id="KW-0812">Transmembrane</keyword>
<protein>
    <submittedName>
        <fullName evidence="9">AI-2E family transporter</fullName>
    </submittedName>
</protein>
<dbReference type="EMBL" id="PSNW01000006">
    <property type="protein sequence ID" value="PPE73509.1"/>
    <property type="molecule type" value="Genomic_DNA"/>
</dbReference>
<dbReference type="OrthoDB" id="5298283at2"/>
<dbReference type="PANTHER" id="PTHR21716">
    <property type="entry name" value="TRANSMEMBRANE PROTEIN"/>
    <property type="match status" value="1"/>
</dbReference>
<keyword evidence="6 8" id="KW-1133">Transmembrane helix</keyword>
<keyword evidence="3" id="KW-0813">Transport</keyword>
<evidence type="ECO:0000313" key="10">
    <source>
        <dbReference type="Proteomes" id="UP000238220"/>
    </source>
</evidence>
<keyword evidence="7 8" id="KW-0472">Membrane</keyword>
<evidence type="ECO:0000256" key="7">
    <source>
        <dbReference type="ARBA" id="ARBA00023136"/>
    </source>
</evidence>
<evidence type="ECO:0000256" key="8">
    <source>
        <dbReference type="SAM" id="Phobius"/>
    </source>
</evidence>
<evidence type="ECO:0000256" key="1">
    <source>
        <dbReference type="ARBA" id="ARBA00004651"/>
    </source>
</evidence>
<comment type="similarity">
    <text evidence="2">Belongs to the autoinducer-2 exporter (AI-2E) (TC 2.A.86) family.</text>
</comment>
<evidence type="ECO:0000313" key="9">
    <source>
        <dbReference type="EMBL" id="PPE73509.1"/>
    </source>
</evidence>
<proteinExistence type="inferred from homology"/>
<evidence type="ECO:0000256" key="4">
    <source>
        <dbReference type="ARBA" id="ARBA00022475"/>
    </source>
</evidence>
<keyword evidence="10" id="KW-1185">Reference proteome</keyword>
<dbReference type="InterPro" id="IPR002549">
    <property type="entry name" value="AI-2E-like"/>
</dbReference>
<feature type="transmembrane region" description="Helical" evidence="8">
    <location>
        <begin position="315"/>
        <end position="348"/>
    </location>
</feature>
<organism evidence="9 10">
    <name type="scientific">Solimonas fluminis</name>
    <dbReference type="NCBI Taxonomy" id="2086571"/>
    <lineage>
        <taxon>Bacteria</taxon>
        <taxon>Pseudomonadati</taxon>
        <taxon>Pseudomonadota</taxon>
        <taxon>Gammaproteobacteria</taxon>
        <taxon>Nevskiales</taxon>
        <taxon>Nevskiaceae</taxon>
        <taxon>Solimonas</taxon>
    </lineage>
</organism>
<gene>
    <name evidence="9" type="ORF">C3942_11935</name>
</gene>
<dbReference type="RefSeq" id="WP_104230571.1">
    <property type="nucleotide sequence ID" value="NZ_PSNW01000006.1"/>
</dbReference>
<feature type="transmembrane region" description="Helical" evidence="8">
    <location>
        <begin position="166"/>
        <end position="185"/>
    </location>
</feature>
<feature type="transmembrane region" description="Helical" evidence="8">
    <location>
        <begin position="73"/>
        <end position="93"/>
    </location>
</feature>
<feature type="transmembrane region" description="Helical" evidence="8">
    <location>
        <begin position="249"/>
        <end position="277"/>
    </location>
</feature>
<name>A0A2S5TEV8_9GAMM</name>
<dbReference type="Proteomes" id="UP000238220">
    <property type="component" value="Unassembled WGS sequence"/>
</dbReference>
<evidence type="ECO:0000256" key="3">
    <source>
        <dbReference type="ARBA" id="ARBA00022448"/>
    </source>
</evidence>
<feature type="transmembrane region" description="Helical" evidence="8">
    <location>
        <begin position="21"/>
        <end position="53"/>
    </location>
</feature>
<comment type="caution">
    <text evidence="9">The sequence shown here is derived from an EMBL/GenBank/DDBJ whole genome shotgun (WGS) entry which is preliminary data.</text>
</comment>
<dbReference type="Pfam" id="PF01594">
    <property type="entry name" value="AI-2E_transport"/>
    <property type="match status" value="1"/>
</dbReference>
<feature type="transmembrane region" description="Helical" evidence="8">
    <location>
        <begin position="283"/>
        <end position="303"/>
    </location>
</feature>
<evidence type="ECO:0000256" key="5">
    <source>
        <dbReference type="ARBA" id="ARBA00022692"/>
    </source>
</evidence>
<sequence length="376" mass="40073">MAELPEQQIPDQPPERRFERFFQYVFMLALVAGCLTILLPFFTAILFSMVIAISTWPYYRWLKGKLRGAVPAALVGCLAVTLLIIGPAVLLSLSGVQGVAWLSDAARGWFANGPPPPPEWLLRIPWFGDDLQATWRRLASNTGELQQLLARYFEPLRHFAVSAGKVFGAGLLQIGFAIFLLFFMYRDGERLGGWLQTAAQRIAGPPAMELVETGQNTIVGVMIGVLGTALAQAMVAALGFLVAGVPGAILLATLTFVLSMVPVGPPLVWGGAAIWLFNQGQPGWAVFMVVYGLFAISAVDNVIKPYLISRSSHLPFALTLMGVIGGVLSFGFMGVFIGPTLLALAISIGGRWLAPPPAAVPASPQGAEGAGTAVQG</sequence>
<dbReference type="GO" id="GO:0005886">
    <property type="term" value="C:plasma membrane"/>
    <property type="evidence" value="ECO:0007669"/>
    <property type="project" value="UniProtKB-SubCell"/>
</dbReference>
<keyword evidence="4" id="KW-1003">Cell membrane</keyword>
<feature type="transmembrane region" description="Helical" evidence="8">
    <location>
        <begin position="218"/>
        <end position="242"/>
    </location>
</feature>
<reference evidence="9 10" key="1">
    <citation type="submission" date="2018-02" db="EMBL/GenBank/DDBJ databases">
        <title>Genome sequencing of Solimonas sp. HR-BB.</title>
        <authorList>
            <person name="Lee Y."/>
            <person name="Jeon C.O."/>
        </authorList>
    </citation>
    <scope>NUCLEOTIDE SEQUENCE [LARGE SCALE GENOMIC DNA]</scope>
    <source>
        <strain evidence="9 10">HR-BB</strain>
    </source>
</reference>
<accession>A0A2S5TEV8</accession>
<comment type="subcellular location">
    <subcellularLocation>
        <location evidence="1">Cell membrane</location>
        <topology evidence="1">Multi-pass membrane protein</topology>
    </subcellularLocation>
</comment>
<dbReference type="PANTHER" id="PTHR21716:SF67">
    <property type="entry name" value="TRANSPORT PROTEIN YDIK-RELATED"/>
    <property type="match status" value="1"/>
</dbReference>
<dbReference type="AlphaFoldDB" id="A0A2S5TEV8"/>
<evidence type="ECO:0000256" key="2">
    <source>
        <dbReference type="ARBA" id="ARBA00009773"/>
    </source>
</evidence>